<dbReference type="AlphaFoldDB" id="A0AAV3ZT29"/>
<name>A0AAV3ZT29_9GAST</name>
<keyword evidence="2" id="KW-1185">Reference proteome</keyword>
<reference evidence="1 2" key="1">
    <citation type="journal article" date="2021" name="Elife">
        <title>Chloroplast acquisition without the gene transfer in kleptoplastic sea slugs, Plakobranchus ocellatus.</title>
        <authorList>
            <person name="Maeda T."/>
            <person name="Takahashi S."/>
            <person name="Yoshida T."/>
            <person name="Shimamura S."/>
            <person name="Takaki Y."/>
            <person name="Nagai Y."/>
            <person name="Toyoda A."/>
            <person name="Suzuki Y."/>
            <person name="Arimoto A."/>
            <person name="Ishii H."/>
            <person name="Satoh N."/>
            <person name="Nishiyama T."/>
            <person name="Hasebe M."/>
            <person name="Maruyama T."/>
            <person name="Minagawa J."/>
            <person name="Obokata J."/>
            <person name="Shigenobu S."/>
        </authorList>
    </citation>
    <scope>NUCLEOTIDE SEQUENCE [LARGE SCALE GENOMIC DNA]</scope>
</reference>
<dbReference type="Proteomes" id="UP000735302">
    <property type="component" value="Unassembled WGS sequence"/>
</dbReference>
<proteinExistence type="predicted"/>
<evidence type="ECO:0000313" key="1">
    <source>
        <dbReference type="EMBL" id="GFN99135.1"/>
    </source>
</evidence>
<gene>
    <name evidence="1" type="ORF">PoB_002564100</name>
</gene>
<protein>
    <recommendedName>
        <fullName evidence="3">SRCR domain-containing protein</fullName>
    </recommendedName>
</protein>
<accession>A0AAV3ZT29</accession>
<sequence>MFWKIKTSLPPSYESSFMSVSSYSTYRQCKHRYLVLTKSSAGLFCRSFALIAVCGSSEAAMVAELLPQLDSRTLDHVGDVYTLPLTTEELRFNSGAWLQEHCLRSYRAHAVSRDWSVNVETGRGWSGIVGNGWELSRPVENCLDWSWLVENCRNKSGLVKNCRLLGNFASFLSQLGIKLFASCLSRGKGSEGQEYD</sequence>
<dbReference type="EMBL" id="BLXT01002947">
    <property type="protein sequence ID" value="GFN99135.1"/>
    <property type="molecule type" value="Genomic_DNA"/>
</dbReference>
<comment type="caution">
    <text evidence="1">The sequence shown here is derived from an EMBL/GenBank/DDBJ whole genome shotgun (WGS) entry which is preliminary data.</text>
</comment>
<evidence type="ECO:0000313" key="2">
    <source>
        <dbReference type="Proteomes" id="UP000735302"/>
    </source>
</evidence>
<evidence type="ECO:0008006" key="3">
    <source>
        <dbReference type="Google" id="ProtNLM"/>
    </source>
</evidence>
<organism evidence="1 2">
    <name type="scientific">Plakobranchus ocellatus</name>
    <dbReference type="NCBI Taxonomy" id="259542"/>
    <lineage>
        <taxon>Eukaryota</taxon>
        <taxon>Metazoa</taxon>
        <taxon>Spiralia</taxon>
        <taxon>Lophotrochozoa</taxon>
        <taxon>Mollusca</taxon>
        <taxon>Gastropoda</taxon>
        <taxon>Heterobranchia</taxon>
        <taxon>Euthyneura</taxon>
        <taxon>Panpulmonata</taxon>
        <taxon>Sacoglossa</taxon>
        <taxon>Placobranchoidea</taxon>
        <taxon>Plakobranchidae</taxon>
        <taxon>Plakobranchus</taxon>
    </lineage>
</organism>